<geneLocation type="plasmid" evidence="1">
    <name>p12969-DIM</name>
</geneLocation>
<name>A0A2Z1CA36_PSEPU</name>
<protein>
    <submittedName>
        <fullName evidence="1">Uncharacterized protein</fullName>
    </submittedName>
</protein>
<reference evidence="1" key="1">
    <citation type="journal article" date="2015" name="J. Antimicrob. Chemother.">
        <title>Genetic characterization of a novel blaDIM-2-carrying megaplasmid p12969-DIM from clinical Pseudomonas putida.</title>
        <authorList>
            <person name="Sun F."/>
            <person name="Zhou D."/>
            <person name="Wang Q."/>
            <person name="Feng J."/>
            <person name="Feng W."/>
            <person name="Luo W."/>
            <person name="Liu Y."/>
            <person name="Qiu X."/>
            <person name="Yin Z."/>
            <person name="Xia P."/>
        </authorList>
    </citation>
    <scope>NUCLEOTIDE SEQUENCE</scope>
    <source>
        <strain evidence="1">12969</strain>
        <plasmid evidence="1">p12969-DIM</plasmid>
    </source>
</reference>
<dbReference type="RefSeq" id="WP_172688542.1">
    <property type="nucleotide sequence ID" value="NZ_CP138358.1"/>
</dbReference>
<evidence type="ECO:0000313" key="1">
    <source>
        <dbReference type="EMBL" id="ALZ46186.1"/>
    </source>
</evidence>
<proteinExistence type="predicted"/>
<keyword evidence="1" id="KW-0614">Plasmid</keyword>
<accession>A0A2Z1CA36</accession>
<dbReference type="AlphaFoldDB" id="A0A2Z1CA36"/>
<organism evidence="1">
    <name type="scientific">Pseudomonas putida</name>
    <name type="common">Arthrobacter siderocapsulatus</name>
    <dbReference type="NCBI Taxonomy" id="303"/>
    <lineage>
        <taxon>Bacteria</taxon>
        <taxon>Pseudomonadati</taxon>
        <taxon>Pseudomonadota</taxon>
        <taxon>Gammaproteobacteria</taxon>
        <taxon>Pseudomonadales</taxon>
        <taxon>Pseudomonadaceae</taxon>
        <taxon>Pseudomonas</taxon>
    </lineage>
</organism>
<dbReference type="EMBL" id="KU130294">
    <property type="protein sequence ID" value="ALZ46186.1"/>
    <property type="molecule type" value="Genomic_DNA"/>
</dbReference>
<sequence>MLVSLNLVNSLNMIPPSRHMISVGLGTTSEMGWQSPPGCPDYLQRLKRKPGLLWCVEEALEVAVEYFTGFAAAGYDLAAHLQVLDVDSATGDTLSITAPNTQSVN</sequence>